<proteinExistence type="predicted"/>
<dbReference type="RefSeq" id="WP_248950373.1">
    <property type="nucleotide sequence ID" value="NZ_JAKILB010000006.1"/>
</dbReference>
<reference evidence="1" key="1">
    <citation type="submission" date="2022-01" db="EMBL/GenBank/DDBJ databases">
        <title>Whole genome-based taxonomy of the Shewanellaceae.</title>
        <authorList>
            <person name="Martin-Rodriguez A.J."/>
        </authorList>
    </citation>
    <scope>NUCLEOTIDE SEQUENCE</scope>
    <source>
        <strain evidence="1">KCTC 23973</strain>
    </source>
</reference>
<dbReference type="EMBL" id="JAKILB010000006">
    <property type="protein sequence ID" value="MCL1139192.1"/>
    <property type="molecule type" value="Genomic_DNA"/>
</dbReference>
<evidence type="ECO:0000313" key="1">
    <source>
        <dbReference type="EMBL" id="MCL1139192.1"/>
    </source>
</evidence>
<dbReference type="AlphaFoldDB" id="A0A9X1ZFZ3"/>
<name>A0A9X1ZFZ3_9GAMM</name>
<keyword evidence="2" id="KW-1185">Reference proteome</keyword>
<dbReference type="Proteomes" id="UP001139293">
    <property type="component" value="Unassembled WGS sequence"/>
</dbReference>
<accession>A0A9X1ZFZ3</accession>
<protein>
    <submittedName>
        <fullName evidence="1">Uncharacterized protein</fullName>
    </submittedName>
</protein>
<organism evidence="1 2">
    <name type="scientific">Shewanella pneumatophori</name>
    <dbReference type="NCBI Taxonomy" id="314092"/>
    <lineage>
        <taxon>Bacteria</taxon>
        <taxon>Pseudomonadati</taxon>
        <taxon>Pseudomonadota</taxon>
        <taxon>Gammaproteobacteria</taxon>
        <taxon>Alteromonadales</taxon>
        <taxon>Shewanellaceae</taxon>
        <taxon>Shewanella</taxon>
    </lineage>
</organism>
<gene>
    <name evidence="1" type="ORF">L2740_11640</name>
</gene>
<evidence type="ECO:0000313" key="2">
    <source>
        <dbReference type="Proteomes" id="UP001139293"/>
    </source>
</evidence>
<comment type="caution">
    <text evidence="1">The sequence shown here is derived from an EMBL/GenBank/DDBJ whole genome shotgun (WGS) entry which is preliminary data.</text>
</comment>
<sequence length="349" mass="39857">MKGCALFQFIYPGNIRILPGEAFFDFQGDRFCISVSPHLNAVNTLSVNDKIVRVPAENSKGFKYAFDAPRYAADNQICNYVENQDGFLDVSLMMDTDGKGHTQLSNSSTVTHVRIALESNQLCYETELKAIGALNHFIRVYRYATLDTSIKETAYMTGFKPFIYAGFKPYTEQHLEKITDQRIHELFNDWVADATRFSSMQPRNLSDAEFGNINRNEVTGHVAYYLNSGDFPSWRITLIRAYEMANEQENYSAAVLESFIALEVALFDMLNLLRTHGRQIKKYKKIFDVIEKALPELFGDEVSELVVKLNQFRTVRNNIVHNGYVPTEEECSLCLSVADEAFKFIDTKI</sequence>